<organism evidence="2 3">
    <name type="scientific">Ulvibacterium marinum</name>
    <dbReference type="NCBI Taxonomy" id="2419782"/>
    <lineage>
        <taxon>Bacteria</taxon>
        <taxon>Pseudomonadati</taxon>
        <taxon>Bacteroidota</taxon>
        <taxon>Flavobacteriia</taxon>
        <taxon>Flavobacteriales</taxon>
        <taxon>Flavobacteriaceae</taxon>
        <taxon>Ulvibacterium</taxon>
    </lineage>
</organism>
<accession>A0A3B0C107</accession>
<evidence type="ECO:0000313" key="3">
    <source>
        <dbReference type="Proteomes" id="UP000276603"/>
    </source>
</evidence>
<keyword evidence="1" id="KW-0812">Transmembrane</keyword>
<protein>
    <submittedName>
        <fullName evidence="2">Uncharacterized protein</fullName>
    </submittedName>
</protein>
<dbReference type="Proteomes" id="UP000276603">
    <property type="component" value="Unassembled WGS sequence"/>
</dbReference>
<feature type="transmembrane region" description="Helical" evidence="1">
    <location>
        <begin position="36"/>
        <end position="57"/>
    </location>
</feature>
<dbReference type="EMBL" id="RBCJ01000003">
    <property type="protein sequence ID" value="RKN79795.1"/>
    <property type="molecule type" value="Genomic_DNA"/>
</dbReference>
<keyword evidence="1" id="KW-0472">Membrane</keyword>
<evidence type="ECO:0000256" key="1">
    <source>
        <dbReference type="SAM" id="Phobius"/>
    </source>
</evidence>
<proteinExistence type="predicted"/>
<comment type="caution">
    <text evidence="2">The sequence shown here is derived from an EMBL/GenBank/DDBJ whole genome shotgun (WGS) entry which is preliminary data.</text>
</comment>
<keyword evidence="1" id="KW-1133">Transmembrane helix</keyword>
<keyword evidence="3" id="KW-1185">Reference proteome</keyword>
<dbReference type="AlphaFoldDB" id="A0A3B0C107"/>
<reference evidence="2 3" key="1">
    <citation type="submission" date="2018-10" db="EMBL/GenBank/DDBJ databases">
        <title>Ulvibacterium marinum gen. nov., sp. nov., a novel marine bacterium of the family Flavobacteriaceae, isolated from a culture of the green alga Ulva prolifera.</title>
        <authorList>
            <person name="Zhang Z."/>
        </authorList>
    </citation>
    <scope>NUCLEOTIDE SEQUENCE [LARGE SCALE GENOMIC DNA]</scope>
    <source>
        <strain evidence="2 3">CCMM003</strain>
    </source>
</reference>
<sequence>MAIFQIYGNIPIKTLLLANENLIQSMGFLQFILKDYFFYVQPFELVQIVLIFFNYHITKLNY</sequence>
<evidence type="ECO:0000313" key="2">
    <source>
        <dbReference type="EMBL" id="RKN79795.1"/>
    </source>
</evidence>
<gene>
    <name evidence="2" type="ORF">D7Z94_16070</name>
</gene>
<name>A0A3B0C107_9FLAO</name>